<dbReference type="AlphaFoldDB" id="A0A9X1NIV8"/>
<dbReference type="Proteomes" id="UP001138997">
    <property type="component" value="Unassembled WGS sequence"/>
</dbReference>
<gene>
    <name evidence="1" type="ORF">LR394_27020</name>
</gene>
<sequence length="388" mass="43659">MTEVKIDLLDEPDGRYRLSARIAGVTYLTDRFALLTTGLRFDYSQLLAHEAALILAARPSADSPEFEYTTRTRYERALEEFRPGAAEHTPAQLPEWMQIDAVVQVGVDQGWVKGFTDSRDEVMVYLRPNGLSLHRPEDVTHVPQPAADLLEWIEAEKADLRTQSWRGLRQRSSGVRVYRLDTEAGATAEGLVPRSDLSDPQIVDIDLWTGLGEGRTGAADYRDDLPEQHTLTLHTPDGQVHRSSFAGSSQIHARATALLLDAFPDPQSPLPAWRLRTDEDRLLEQQLRELGWDGDHPEPATGTVVRTPDQQFGRVGYLRTSELVAVIHVDQSLRLFRPDELEPYQPTEEEQAGLAELDARIRQDTRARAEREAGSIRLIDRAATPDLY</sequence>
<protein>
    <submittedName>
        <fullName evidence="1">Uncharacterized protein</fullName>
    </submittedName>
</protein>
<dbReference type="EMBL" id="JAJOMB010000017">
    <property type="protein sequence ID" value="MCD5314566.1"/>
    <property type="molecule type" value="Genomic_DNA"/>
</dbReference>
<proteinExistence type="predicted"/>
<comment type="caution">
    <text evidence="1">The sequence shown here is derived from an EMBL/GenBank/DDBJ whole genome shotgun (WGS) entry which is preliminary data.</text>
</comment>
<evidence type="ECO:0000313" key="1">
    <source>
        <dbReference type="EMBL" id="MCD5314566.1"/>
    </source>
</evidence>
<reference evidence="1" key="1">
    <citation type="submission" date="2021-11" db="EMBL/GenBank/DDBJ databases">
        <title>Streptomyces corallinus and Kineosporia corallina sp. nov., two new coral-derived marine actinobacteria.</title>
        <authorList>
            <person name="Buangrab K."/>
            <person name="Sutthacheep M."/>
            <person name="Yeemin T."/>
            <person name="Harunari E."/>
            <person name="Igarashi Y."/>
            <person name="Sripreechasak P."/>
            <person name="Kanchanasin P."/>
            <person name="Tanasupawat S."/>
            <person name="Phongsopitanun W."/>
        </authorList>
    </citation>
    <scope>NUCLEOTIDE SEQUENCE</scope>
    <source>
        <strain evidence="1">JCM 31032</strain>
    </source>
</reference>
<dbReference type="RefSeq" id="WP_231447203.1">
    <property type="nucleotide sequence ID" value="NZ_JAJOMB010000017.1"/>
</dbReference>
<evidence type="ECO:0000313" key="2">
    <source>
        <dbReference type="Proteomes" id="UP001138997"/>
    </source>
</evidence>
<name>A0A9X1NIV8_9ACTN</name>
<keyword evidence="2" id="KW-1185">Reference proteome</keyword>
<organism evidence="1 2">
    <name type="scientific">Kineosporia babensis</name>
    <dbReference type="NCBI Taxonomy" id="499548"/>
    <lineage>
        <taxon>Bacteria</taxon>
        <taxon>Bacillati</taxon>
        <taxon>Actinomycetota</taxon>
        <taxon>Actinomycetes</taxon>
        <taxon>Kineosporiales</taxon>
        <taxon>Kineosporiaceae</taxon>
        <taxon>Kineosporia</taxon>
    </lineage>
</organism>
<accession>A0A9X1NIV8</accession>